<organism evidence="2 3">
    <name type="scientific">Striga asiatica</name>
    <name type="common">Asiatic witchweed</name>
    <name type="synonym">Buchnera asiatica</name>
    <dbReference type="NCBI Taxonomy" id="4170"/>
    <lineage>
        <taxon>Eukaryota</taxon>
        <taxon>Viridiplantae</taxon>
        <taxon>Streptophyta</taxon>
        <taxon>Embryophyta</taxon>
        <taxon>Tracheophyta</taxon>
        <taxon>Spermatophyta</taxon>
        <taxon>Magnoliopsida</taxon>
        <taxon>eudicotyledons</taxon>
        <taxon>Gunneridae</taxon>
        <taxon>Pentapetalae</taxon>
        <taxon>asterids</taxon>
        <taxon>lamiids</taxon>
        <taxon>Lamiales</taxon>
        <taxon>Orobanchaceae</taxon>
        <taxon>Buchnereae</taxon>
        <taxon>Striga</taxon>
    </lineage>
</organism>
<feature type="region of interest" description="Disordered" evidence="1">
    <location>
        <begin position="1"/>
        <end position="93"/>
    </location>
</feature>
<name>A0A5A7PGZ9_STRAF</name>
<gene>
    <name evidence="2" type="ORF">STAS_07968</name>
</gene>
<feature type="compositionally biased region" description="Basic and acidic residues" evidence="1">
    <location>
        <begin position="13"/>
        <end position="22"/>
    </location>
</feature>
<keyword evidence="2" id="KW-0675">Receptor</keyword>
<dbReference type="EMBL" id="BKCP01004516">
    <property type="protein sequence ID" value="GER31931.1"/>
    <property type="molecule type" value="Genomic_DNA"/>
</dbReference>
<protein>
    <submittedName>
        <fullName evidence="2">Feline leukemia virus subgroup C receptor-related protein 2</fullName>
    </submittedName>
</protein>
<keyword evidence="3" id="KW-1185">Reference proteome</keyword>
<dbReference type="Proteomes" id="UP000325081">
    <property type="component" value="Unassembled WGS sequence"/>
</dbReference>
<comment type="caution">
    <text evidence="2">The sequence shown here is derived from an EMBL/GenBank/DDBJ whole genome shotgun (WGS) entry which is preliminary data.</text>
</comment>
<feature type="compositionally biased region" description="Basic residues" evidence="1">
    <location>
        <begin position="1"/>
        <end position="12"/>
    </location>
</feature>
<proteinExistence type="predicted"/>
<feature type="compositionally biased region" description="Polar residues" evidence="1">
    <location>
        <begin position="47"/>
        <end position="58"/>
    </location>
</feature>
<dbReference type="AlphaFoldDB" id="A0A5A7PGZ9"/>
<accession>A0A5A7PGZ9</accession>
<sequence>MTAFKRCRKGRGSFRDKPKFDARPQSPGVAKTAAAGAPVHRRDARLTCTSRASRSACQQPVRPRVANNPSVSRHPPAAQHPLDTLPASGTVPAVTRGCARRHVSYQ</sequence>
<reference evidence="3" key="1">
    <citation type="journal article" date="2019" name="Curr. Biol.">
        <title>Genome Sequence of Striga asiatica Provides Insight into the Evolution of Plant Parasitism.</title>
        <authorList>
            <person name="Yoshida S."/>
            <person name="Kim S."/>
            <person name="Wafula E.K."/>
            <person name="Tanskanen J."/>
            <person name="Kim Y.M."/>
            <person name="Honaas L."/>
            <person name="Yang Z."/>
            <person name="Spallek T."/>
            <person name="Conn C.E."/>
            <person name="Ichihashi Y."/>
            <person name="Cheong K."/>
            <person name="Cui S."/>
            <person name="Der J.P."/>
            <person name="Gundlach H."/>
            <person name="Jiao Y."/>
            <person name="Hori C."/>
            <person name="Ishida J.K."/>
            <person name="Kasahara H."/>
            <person name="Kiba T."/>
            <person name="Kim M.S."/>
            <person name="Koo N."/>
            <person name="Laohavisit A."/>
            <person name="Lee Y.H."/>
            <person name="Lumba S."/>
            <person name="McCourt P."/>
            <person name="Mortimer J.C."/>
            <person name="Mutuku J.M."/>
            <person name="Nomura T."/>
            <person name="Sasaki-Sekimoto Y."/>
            <person name="Seto Y."/>
            <person name="Wang Y."/>
            <person name="Wakatake T."/>
            <person name="Sakakibara H."/>
            <person name="Demura T."/>
            <person name="Yamaguchi S."/>
            <person name="Yoneyama K."/>
            <person name="Manabe R.I."/>
            <person name="Nelson D.C."/>
            <person name="Schulman A.H."/>
            <person name="Timko M.P."/>
            <person name="dePamphilis C.W."/>
            <person name="Choi D."/>
            <person name="Shirasu K."/>
        </authorList>
    </citation>
    <scope>NUCLEOTIDE SEQUENCE [LARGE SCALE GENOMIC DNA]</scope>
    <source>
        <strain evidence="3">cv. UVA1</strain>
    </source>
</reference>
<evidence type="ECO:0000256" key="1">
    <source>
        <dbReference type="SAM" id="MobiDB-lite"/>
    </source>
</evidence>
<evidence type="ECO:0000313" key="2">
    <source>
        <dbReference type="EMBL" id="GER31931.1"/>
    </source>
</evidence>
<evidence type="ECO:0000313" key="3">
    <source>
        <dbReference type="Proteomes" id="UP000325081"/>
    </source>
</evidence>